<organism evidence="1">
    <name type="scientific">uncultured Thermomicrobiales bacterium</name>
    <dbReference type="NCBI Taxonomy" id="1645740"/>
    <lineage>
        <taxon>Bacteria</taxon>
        <taxon>Pseudomonadati</taxon>
        <taxon>Thermomicrobiota</taxon>
        <taxon>Thermomicrobia</taxon>
        <taxon>Thermomicrobiales</taxon>
        <taxon>environmental samples</taxon>
    </lineage>
</organism>
<dbReference type="AlphaFoldDB" id="A0A6J4VBL9"/>
<name>A0A6J4VBL9_9BACT</name>
<evidence type="ECO:0000313" key="1">
    <source>
        <dbReference type="EMBL" id="CAA9574834.1"/>
    </source>
</evidence>
<dbReference type="EMBL" id="CADCWN010000184">
    <property type="protein sequence ID" value="CAA9574834.1"/>
    <property type="molecule type" value="Genomic_DNA"/>
</dbReference>
<proteinExistence type="predicted"/>
<sequence length="40" mass="4261">MPRQSGKRGRAGGLKSRLKATAVATKPAFAGWNARISSLY</sequence>
<protein>
    <submittedName>
        <fullName evidence="1">Uncharacterized protein</fullName>
    </submittedName>
</protein>
<accession>A0A6J4VBL9</accession>
<reference evidence="1" key="1">
    <citation type="submission" date="2020-02" db="EMBL/GenBank/DDBJ databases">
        <authorList>
            <person name="Meier V. D."/>
        </authorList>
    </citation>
    <scope>NUCLEOTIDE SEQUENCE</scope>
    <source>
        <strain evidence="1">AVDCRST_MAG18</strain>
    </source>
</reference>
<gene>
    <name evidence="1" type="ORF">AVDCRST_MAG18-2422</name>
</gene>